<evidence type="ECO:0000313" key="2">
    <source>
        <dbReference type="Proteomes" id="UP000245207"/>
    </source>
</evidence>
<gene>
    <name evidence="1" type="ORF">CTI12_AA336220</name>
</gene>
<dbReference type="OrthoDB" id="6500128at2759"/>
<accession>A0A2U1MVM6</accession>
<dbReference type="Gene3D" id="3.40.50.300">
    <property type="entry name" value="P-loop containing nucleotide triphosphate hydrolases"/>
    <property type="match status" value="1"/>
</dbReference>
<organism evidence="1 2">
    <name type="scientific">Artemisia annua</name>
    <name type="common">Sweet wormwood</name>
    <dbReference type="NCBI Taxonomy" id="35608"/>
    <lineage>
        <taxon>Eukaryota</taxon>
        <taxon>Viridiplantae</taxon>
        <taxon>Streptophyta</taxon>
        <taxon>Embryophyta</taxon>
        <taxon>Tracheophyta</taxon>
        <taxon>Spermatophyta</taxon>
        <taxon>Magnoliopsida</taxon>
        <taxon>eudicotyledons</taxon>
        <taxon>Gunneridae</taxon>
        <taxon>Pentapetalae</taxon>
        <taxon>asterids</taxon>
        <taxon>campanulids</taxon>
        <taxon>Asterales</taxon>
        <taxon>Asteraceae</taxon>
        <taxon>Asteroideae</taxon>
        <taxon>Anthemideae</taxon>
        <taxon>Artemisiinae</taxon>
        <taxon>Artemisia</taxon>
    </lineage>
</organism>
<evidence type="ECO:0000313" key="1">
    <source>
        <dbReference type="EMBL" id="PWA65266.1"/>
    </source>
</evidence>
<keyword evidence="2" id="KW-1185">Reference proteome</keyword>
<dbReference type="Proteomes" id="UP000245207">
    <property type="component" value="Unassembled WGS sequence"/>
</dbReference>
<dbReference type="InterPro" id="IPR027417">
    <property type="entry name" value="P-loop_NTPase"/>
</dbReference>
<name>A0A2U1MVM6_ARTAN</name>
<sequence length="68" mass="7614">MKSEEHDDDADILAASEFANAQKFIIISGLQKDYDTMDGTKEWVQKMSRSRVVIAKASVKSPNILLLD</sequence>
<protein>
    <submittedName>
        <fullName evidence="1">Uncharacterized protein</fullName>
    </submittedName>
</protein>
<proteinExistence type="predicted"/>
<reference evidence="1 2" key="1">
    <citation type="journal article" date="2018" name="Mol. Plant">
        <title>The genome of Artemisia annua provides insight into the evolution of Asteraceae family and artemisinin biosynthesis.</title>
        <authorList>
            <person name="Shen Q."/>
            <person name="Zhang L."/>
            <person name="Liao Z."/>
            <person name="Wang S."/>
            <person name="Yan T."/>
            <person name="Shi P."/>
            <person name="Liu M."/>
            <person name="Fu X."/>
            <person name="Pan Q."/>
            <person name="Wang Y."/>
            <person name="Lv Z."/>
            <person name="Lu X."/>
            <person name="Zhang F."/>
            <person name="Jiang W."/>
            <person name="Ma Y."/>
            <person name="Chen M."/>
            <person name="Hao X."/>
            <person name="Li L."/>
            <person name="Tang Y."/>
            <person name="Lv G."/>
            <person name="Zhou Y."/>
            <person name="Sun X."/>
            <person name="Brodelius P.E."/>
            <person name="Rose J.K.C."/>
            <person name="Tang K."/>
        </authorList>
    </citation>
    <scope>NUCLEOTIDE SEQUENCE [LARGE SCALE GENOMIC DNA]</scope>
    <source>
        <strain evidence="2">cv. Huhao1</strain>
        <tissue evidence="1">Leaf</tissue>
    </source>
</reference>
<dbReference type="EMBL" id="PKPP01004259">
    <property type="protein sequence ID" value="PWA65266.1"/>
    <property type="molecule type" value="Genomic_DNA"/>
</dbReference>
<dbReference type="STRING" id="35608.A0A2U1MVM6"/>
<comment type="caution">
    <text evidence="1">The sequence shown here is derived from an EMBL/GenBank/DDBJ whole genome shotgun (WGS) entry which is preliminary data.</text>
</comment>
<dbReference type="AlphaFoldDB" id="A0A2U1MVM6"/>